<evidence type="ECO:0000313" key="13">
    <source>
        <dbReference type="Proteomes" id="UP000838672"/>
    </source>
</evidence>
<dbReference type="InterPro" id="IPR016152">
    <property type="entry name" value="PTrfase/Anion_transptr"/>
</dbReference>
<dbReference type="InterPro" id="IPR051351">
    <property type="entry name" value="Ascorbate-PTS_EIIA_comp"/>
</dbReference>
<sequence>MLTPDHIYLDAQVDNAEQAIRVSGDCLLRAGAITSDYIDAMVHNWQENGAYFVIAPGLALPHARPECGVLEAQISIVRLQTPVVFGNEENDPVDLVIGLAATGSQQHVQLIQKVALVLSDERKYAALKQATDKESVMALFNASSYAKSA</sequence>
<evidence type="ECO:0000256" key="2">
    <source>
        <dbReference type="ARBA" id="ARBA00022448"/>
    </source>
</evidence>
<keyword evidence="3" id="KW-0963">Cytoplasm</keyword>
<evidence type="ECO:0000256" key="1">
    <source>
        <dbReference type="ARBA" id="ARBA00004496"/>
    </source>
</evidence>
<organism evidence="12 13">
    <name type="scientific">Vibrio stylophorae</name>
    <dbReference type="NCBI Taxonomy" id="659351"/>
    <lineage>
        <taxon>Bacteria</taxon>
        <taxon>Pseudomonadati</taxon>
        <taxon>Pseudomonadota</taxon>
        <taxon>Gammaproteobacteria</taxon>
        <taxon>Vibrionales</taxon>
        <taxon>Vibrionaceae</taxon>
        <taxon>Vibrio</taxon>
    </lineage>
</organism>
<keyword evidence="7" id="KW-0418">Kinase</keyword>
<comment type="subcellular location">
    <subcellularLocation>
        <location evidence="1">Cytoplasm</location>
    </subcellularLocation>
</comment>
<evidence type="ECO:0000256" key="8">
    <source>
        <dbReference type="ARBA" id="ARBA00037387"/>
    </source>
</evidence>
<dbReference type="PANTHER" id="PTHR36203:SF1">
    <property type="entry name" value="ASCORBATE-SPECIFIC PTS SYSTEM EIIA COMPONENT"/>
    <property type="match status" value="1"/>
</dbReference>
<keyword evidence="13" id="KW-1185">Reference proteome</keyword>
<dbReference type="CDD" id="cd00211">
    <property type="entry name" value="PTS_IIA_fru"/>
    <property type="match status" value="1"/>
</dbReference>
<evidence type="ECO:0000313" key="12">
    <source>
        <dbReference type="EMBL" id="CAH0535252.1"/>
    </source>
</evidence>
<evidence type="ECO:0000256" key="5">
    <source>
        <dbReference type="ARBA" id="ARBA00022679"/>
    </source>
</evidence>
<dbReference type="PROSITE" id="PS00372">
    <property type="entry name" value="PTS_EIIA_TYPE_2_HIS"/>
    <property type="match status" value="1"/>
</dbReference>
<accession>A0ABN8E1H0</accession>
<gene>
    <name evidence="12" type="primary">ulaC_1</name>
    <name evidence="12" type="ORF">VST7929_02891</name>
</gene>
<dbReference type="EMBL" id="CAKLDI010000002">
    <property type="protein sequence ID" value="CAH0535252.1"/>
    <property type="molecule type" value="Genomic_DNA"/>
</dbReference>
<dbReference type="InterPro" id="IPR002178">
    <property type="entry name" value="PTS_EIIA_type-2_dom"/>
</dbReference>
<dbReference type="Gene3D" id="3.40.930.10">
    <property type="entry name" value="Mannitol-specific EII, Chain A"/>
    <property type="match status" value="1"/>
</dbReference>
<keyword evidence="6" id="KW-0598">Phosphotransferase system</keyword>
<comment type="caution">
    <text evidence="12">The sequence shown here is derived from an EMBL/GenBank/DDBJ whole genome shotgun (WGS) entry which is preliminary data.</text>
</comment>
<dbReference type="SUPFAM" id="SSF55804">
    <property type="entry name" value="Phoshotransferase/anion transport protein"/>
    <property type="match status" value="1"/>
</dbReference>
<proteinExistence type="predicted"/>
<protein>
    <recommendedName>
        <fullName evidence="9">Ascorbate-specific PTS system EIIA component</fullName>
    </recommendedName>
    <alternativeName>
        <fullName evidence="10">Ascorbate-specific phosphotransferase enzyme IIA component</fullName>
    </alternativeName>
</protein>
<dbReference type="Proteomes" id="UP000838672">
    <property type="component" value="Unassembled WGS sequence"/>
</dbReference>
<evidence type="ECO:0000256" key="10">
    <source>
        <dbReference type="ARBA" id="ARBA00042072"/>
    </source>
</evidence>
<dbReference type="RefSeq" id="WP_237468119.1">
    <property type="nucleotide sequence ID" value="NZ_CAKLDI010000002.1"/>
</dbReference>
<dbReference type="PANTHER" id="PTHR36203">
    <property type="entry name" value="ASCORBATE-SPECIFIC PTS SYSTEM EIIA COMPONENT"/>
    <property type="match status" value="1"/>
</dbReference>
<keyword evidence="5" id="KW-0808">Transferase</keyword>
<evidence type="ECO:0000256" key="4">
    <source>
        <dbReference type="ARBA" id="ARBA00022553"/>
    </source>
</evidence>
<dbReference type="PROSITE" id="PS51094">
    <property type="entry name" value="PTS_EIIA_TYPE_2"/>
    <property type="match status" value="1"/>
</dbReference>
<keyword evidence="4" id="KW-0597">Phosphoprotein</keyword>
<name>A0ABN8E1H0_9VIBR</name>
<evidence type="ECO:0000256" key="9">
    <source>
        <dbReference type="ARBA" id="ARBA00041175"/>
    </source>
</evidence>
<evidence type="ECO:0000256" key="3">
    <source>
        <dbReference type="ARBA" id="ARBA00022490"/>
    </source>
</evidence>
<evidence type="ECO:0000256" key="7">
    <source>
        <dbReference type="ARBA" id="ARBA00022777"/>
    </source>
</evidence>
<comment type="function">
    <text evidence="8">The phosphoenolpyruvate-dependent sugar phosphotransferase system (sugar PTS), a major carbohydrate active transport system, catalyzes the phosphorylation of incoming sugar substrates concomitantly with their translocation across the cell membrane. The enzyme II UlaABC PTS system is involved in ascorbate transport.</text>
</comment>
<keyword evidence="2" id="KW-0813">Transport</keyword>
<feature type="domain" description="PTS EIIA type-2" evidence="11">
    <location>
        <begin position="1"/>
        <end position="143"/>
    </location>
</feature>
<evidence type="ECO:0000259" key="11">
    <source>
        <dbReference type="PROSITE" id="PS51094"/>
    </source>
</evidence>
<evidence type="ECO:0000256" key="6">
    <source>
        <dbReference type="ARBA" id="ARBA00022683"/>
    </source>
</evidence>
<reference evidence="12" key="1">
    <citation type="submission" date="2021-11" db="EMBL/GenBank/DDBJ databases">
        <authorList>
            <person name="Rodrigo-Torres L."/>
            <person name="Arahal R. D."/>
            <person name="Lucena T."/>
        </authorList>
    </citation>
    <scope>NUCLEOTIDE SEQUENCE</scope>
    <source>
        <strain evidence="12">CECT 7929</strain>
    </source>
</reference>
<dbReference type="Pfam" id="PF00359">
    <property type="entry name" value="PTS_EIIA_2"/>
    <property type="match status" value="1"/>
</dbReference>